<protein>
    <submittedName>
        <fullName evidence="1">Uncharacterized protein</fullName>
    </submittedName>
</protein>
<sequence>MKVTDHFKNRLFERFGYEIEELVPQIINPIQVSKNSENLEIFPQFKNMFKKYPRTIVIILERLNMCLITSDKSLITCYSL</sequence>
<dbReference type="Proteomes" id="UP001598112">
    <property type="component" value="Unassembled WGS sequence"/>
</dbReference>
<accession>A0ABW6D2D3</accession>
<comment type="caution">
    <text evidence="1">The sequence shown here is derived from an EMBL/GenBank/DDBJ whole genome shotgun (WGS) entry which is preliminary data.</text>
</comment>
<organism evidence="1 2">
    <name type="scientific">Aquirufa originis</name>
    <dbReference type="NCBI Taxonomy" id="3096514"/>
    <lineage>
        <taxon>Bacteria</taxon>
        <taxon>Pseudomonadati</taxon>
        <taxon>Bacteroidota</taxon>
        <taxon>Cytophagia</taxon>
        <taxon>Cytophagales</taxon>
        <taxon>Flectobacillaceae</taxon>
        <taxon>Aquirufa</taxon>
    </lineage>
</organism>
<gene>
    <name evidence="1" type="ORF">SKC35_00730</name>
</gene>
<proteinExistence type="predicted"/>
<reference evidence="1 2" key="1">
    <citation type="submission" date="2024-03" db="EMBL/GenBank/DDBJ databases">
        <title>Aquirufa genome sequencing.</title>
        <authorList>
            <person name="Pitt A."/>
            <person name="Hahn M.W."/>
        </authorList>
    </citation>
    <scope>NUCLEOTIDE SEQUENCE [LARGE SCALE GENOMIC DNA]</scope>
    <source>
        <strain evidence="1 2">KTFRIE-69F</strain>
    </source>
</reference>
<dbReference type="EMBL" id="JBBKXY010000001">
    <property type="protein sequence ID" value="MFD3292200.1"/>
    <property type="molecule type" value="Genomic_DNA"/>
</dbReference>
<name>A0ABW6D2D3_9BACT</name>
<evidence type="ECO:0000313" key="2">
    <source>
        <dbReference type="Proteomes" id="UP001598112"/>
    </source>
</evidence>
<evidence type="ECO:0000313" key="1">
    <source>
        <dbReference type="EMBL" id="MFD3292200.1"/>
    </source>
</evidence>
<keyword evidence="2" id="KW-1185">Reference proteome</keyword>
<dbReference type="RefSeq" id="WP_377977600.1">
    <property type="nucleotide sequence ID" value="NZ_JBBKXY010000001.1"/>
</dbReference>